<dbReference type="AlphaFoldDB" id="A0A1T5A5H7"/>
<feature type="domain" description="Damage-control phosphatase ARMT1-like metal-binding" evidence="1">
    <location>
        <begin position="18"/>
        <end position="280"/>
    </location>
</feature>
<dbReference type="InterPro" id="IPR014444">
    <property type="entry name" value="PH1575-like"/>
</dbReference>
<dbReference type="InterPro" id="IPR036075">
    <property type="entry name" value="ARMT-1-like_metal-bd_sf"/>
</dbReference>
<dbReference type="Gene3D" id="3.40.50.10880">
    <property type="entry name" value="Uncharacterised protein PF01937, DUF89, domain 3"/>
    <property type="match status" value="1"/>
</dbReference>
<dbReference type="PIRSF" id="PIRSF006593">
    <property type="entry name" value="UCP006593"/>
    <property type="match status" value="1"/>
</dbReference>
<dbReference type="InterPro" id="IPR002791">
    <property type="entry name" value="ARMT1-like_metal-bd"/>
</dbReference>
<dbReference type="RefSeq" id="WP_079682185.1">
    <property type="nucleotide sequence ID" value="NZ_FUYQ01000002.1"/>
</dbReference>
<accession>A0A1T5A5H7</accession>
<sequence length="290" mass="33169">MNNNKVIPDYRCFFCATRVFGELMEKLNIPAEDKSIFTREMAMQYSKTWDCYFSPEFSRSLHLMLKKYTGVNDPYKNEKRESNDFILSKYPKLKEKVINSPDPFNKALRLAISGNIMDYGVSNSFNVDQTLQKVLQSDFAIDDSIELKEKIQKANTVLYLGDNCGEIVFDKLFIETIMHPNLYYAVRGDAIINDATLEDARYIQMDEVADIISNGYDAPSTIVDKCSAEFVEIFEKADVIISKGQGNLEGLLERSDKEIFFLLMIKCHVIAEKLGVKKGDFVVMKKNGIK</sequence>
<name>A0A1T5A5H7_9BACT</name>
<evidence type="ECO:0000259" key="1">
    <source>
        <dbReference type="Pfam" id="PF01937"/>
    </source>
</evidence>
<organism evidence="2 3">
    <name type="scientific">Parabacteroides chartae</name>
    <dbReference type="NCBI Taxonomy" id="1037355"/>
    <lineage>
        <taxon>Bacteria</taxon>
        <taxon>Pseudomonadati</taxon>
        <taxon>Bacteroidota</taxon>
        <taxon>Bacteroidia</taxon>
        <taxon>Bacteroidales</taxon>
        <taxon>Tannerellaceae</taxon>
        <taxon>Parabacteroides</taxon>
    </lineage>
</organism>
<gene>
    <name evidence="2" type="ORF">SAMN05660349_00459</name>
</gene>
<keyword evidence="3" id="KW-1185">Reference proteome</keyword>
<dbReference type="Pfam" id="PF01937">
    <property type="entry name" value="ARMT1-like_dom"/>
    <property type="match status" value="1"/>
</dbReference>
<dbReference type="SUPFAM" id="SSF111321">
    <property type="entry name" value="AF1104-like"/>
    <property type="match status" value="1"/>
</dbReference>
<protein>
    <recommendedName>
        <fullName evidence="1">Damage-control phosphatase ARMT1-like metal-binding domain-containing protein</fullName>
    </recommendedName>
</protein>
<evidence type="ECO:0000313" key="3">
    <source>
        <dbReference type="Proteomes" id="UP000190852"/>
    </source>
</evidence>
<dbReference type="Gene3D" id="1.10.285.20">
    <property type="entry name" value="Uncharacterised protein PF01937, DUF89, domain 2"/>
    <property type="match status" value="1"/>
</dbReference>
<proteinExistence type="predicted"/>
<dbReference type="Proteomes" id="UP000190852">
    <property type="component" value="Unassembled WGS sequence"/>
</dbReference>
<reference evidence="3" key="1">
    <citation type="submission" date="2017-02" db="EMBL/GenBank/DDBJ databases">
        <authorList>
            <person name="Varghese N."/>
            <person name="Submissions S."/>
        </authorList>
    </citation>
    <scope>NUCLEOTIDE SEQUENCE [LARGE SCALE GENOMIC DNA]</scope>
    <source>
        <strain evidence="3">DSM 24967</strain>
    </source>
</reference>
<evidence type="ECO:0000313" key="2">
    <source>
        <dbReference type="EMBL" id="SKB30210.1"/>
    </source>
</evidence>
<dbReference type="EMBL" id="FUYQ01000002">
    <property type="protein sequence ID" value="SKB30210.1"/>
    <property type="molecule type" value="Genomic_DNA"/>
</dbReference>